<gene>
    <name evidence="1" type="ORF">HNR19_003340</name>
</gene>
<dbReference type="AlphaFoldDB" id="A0A853C7J6"/>
<reference evidence="1 2" key="1">
    <citation type="submission" date="2020-07" db="EMBL/GenBank/DDBJ databases">
        <title>Sequencing the genomes of 1000 actinobacteria strains.</title>
        <authorList>
            <person name="Klenk H.-P."/>
        </authorList>
    </citation>
    <scope>NUCLEOTIDE SEQUENCE [LARGE SCALE GENOMIC DNA]</scope>
    <source>
        <strain evidence="1 2">DSM 103833</strain>
    </source>
</reference>
<accession>A0A853C7J6</accession>
<sequence length="257" mass="27956">MSDDYLGAWHAWRREREDRLSAPYGYLAITGLHWLTAEPQRFDDVPGDWWIGEDGVEVALGDGETLEVGGRPVRGRHVFGVLDSTGVEASYGDAVVEIATRGGAPMLRPRHPDHPLRLAHRPTPTYPPSLDWVLAGRFHPYPDAVELGVDTVVDGWVQVEQAVGEVEFTLAGEQRRLVALADGDALWILFADATSGVTTYGAGRQLTVARPGPDGAVVVDFNRAINLPCAYTSFTTCPFPPPANRLPVPVEAGEQKP</sequence>
<proteinExistence type="predicted"/>
<dbReference type="InterPro" id="IPR012467">
    <property type="entry name" value="DUF1684"/>
</dbReference>
<dbReference type="RefSeq" id="WP_343047245.1">
    <property type="nucleotide sequence ID" value="NZ_JACCFP010000001.1"/>
</dbReference>
<evidence type="ECO:0008006" key="3">
    <source>
        <dbReference type="Google" id="ProtNLM"/>
    </source>
</evidence>
<organism evidence="1 2">
    <name type="scientific">Nocardioides thalensis</name>
    <dbReference type="NCBI Taxonomy" id="1914755"/>
    <lineage>
        <taxon>Bacteria</taxon>
        <taxon>Bacillati</taxon>
        <taxon>Actinomycetota</taxon>
        <taxon>Actinomycetes</taxon>
        <taxon>Propionibacteriales</taxon>
        <taxon>Nocardioidaceae</taxon>
        <taxon>Nocardioides</taxon>
    </lineage>
</organism>
<comment type="caution">
    <text evidence="1">The sequence shown here is derived from an EMBL/GenBank/DDBJ whole genome shotgun (WGS) entry which is preliminary data.</text>
</comment>
<dbReference type="EMBL" id="JACCFP010000001">
    <property type="protein sequence ID" value="NYJ02642.1"/>
    <property type="molecule type" value="Genomic_DNA"/>
</dbReference>
<protein>
    <recommendedName>
        <fullName evidence="3">DUF1684 domain-containing protein</fullName>
    </recommendedName>
</protein>
<keyword evidence="2" id="KW-1185">Reference proteome</keyword>
<dbReference type="Proteomes" id="UP000530424">
    <property type="component" value="Unassembled WGS sequence"/>
</dbReference>
<evidence type="ECO:0000313" key="1">
    <source>
        <dbReference type="EMBL" id="NYJ02642.1"/>
    </source>
</evidence>
<dbReference type="PANTHER" id="PTHR41913:SF1">
    <property type="entry name" value="DUF1684 DOMAIN-CONTAINING PROTEIN"/>
    <property type="match status" value="1"/>
</dbReference>
<evidence type="ECO:0000313" key="2">
    <source>
        <dbReference type="Proteomes" id="UP000530424"/>
    </source>
</evidence>
<dbReference type="Pfam" id="PF07920">
    <property type="entry name" value="DUF1684"/>
    <property type="match status" value="1"/>
</dbReference>
<name>A0A853C7J6_9ACTN</name>
<dbReference type="PANTHER" id="PTHR41913">
    <property type="entry name" value="DUF1684 DOMAIN-CONTAINING PROTEIN"/>
    <property type="match status" value="1"/>
</dbReference>